<protein>
    <recommendedName>
        <fullName evidence="3">SH3b domain-containing protein</fullName>
    </recommendedName>
</protein>
<feature type="compositionally biased region" description="Low complexity" evidence="1">
    <location>
        <begin position="219"/>
        <end position="232"/>
    </location>
</feature>
<dbReference type="Proteomes" id="UP000245506">
    <property type="component" value="Unassembled WGS sequence"/>
</dbReference>
<accession>A0A317C4C1</accession>
<dbReference type="OrthoDB" id="5489750at2"/>
<evidence type="ECO:0000256" key="1">
    <source>
        <dbReference type="SAM" id="MobiDB-lite"/>
    </source>
</evidence>
<feature type="region of interest" description="Disordered" evidence="1">
    <location>
        <begin position="161"/>
        <end position="336"/>
    </location>
</feature>
<evidence type="ECO:0000259" key="3">
    <source>
        <dbReference type="PROSITE" id="PS51781"/>
    </source>
</evidence>
<sequence>MDVLSRLKQVASISTVVLCISAGAFTQATAAERYIVSGVESWDTLNIRSQPNHRSTIIGEIPANGSSINSTGEESGSGRSTWTKVSFNGVSGWVSKRYLATDYSFVAPTPAAPAVPAYRPQPAYTPQVSVSVARTGSIYDSGAGTTTSAVRSVYVGPGNGLPAITRKQQPTRVAPVQQRRTPVSVSHTHPANECTRSSTHSHPGGGNTHQHRYSCQGKATQQARPQVQVRAASNANSHTHPSNQFTNAVTHTHASGNANHNHNYGGQQRTVQQPTQQRVQVRAAATGTAHTHPRNQFSNAVTHTHASNNPQHAHNYAGNRTQQQQARTVTPTANQPVTHIHPQTAYNKKTTHTHVGGAGVHLHDFLLPKTNQVRQQQVSNNDANLHRHQANQFTRSTAHTHANGRVAHNHSYSGQR</sequence>
<comment type="caution">
    <text evidence="4">The sequence shown here is derived from an EMBL/GenBank/DDBJ whole genome shotgun (WGS) entry which is preliminary data.</text>
</comment>
<gene>
    <name evidence="4" type="ORF">DKT75_17670</name>
</gene>
<feature type="domain" description="SH3b" evidence="3">
    <location>
        <begin position="31"/>
        <end position="103"/>
    </location>
</feature>
<feature type="chain" id="PRO_5016396206" description="SH3b domain-containing protein" evidence="2">
    <location>
        <begin position="31"/>
        <end position="416"/>
    </location>
</feature>
<dbReference type="Gene3D" id="2.30.30.40">
    <property type="entry name" value="SH3 Domains"/>
    <property type="match status" value="1"/>
</dbReference>
<organism evidence="4 5">
    <name type="scientific">Leucothrix arctica</name>
    <dbReference type="NCBI Taxonomy" id="1481894"/>
    <lineage>
        <taxon>Bacteria</taxon>
        <taxon>Pseudomonadati</taxon>
        <taxon>Pseudomonadota</taxon>
        <taxon>Gammaproteobacteria</taxon>
        <taxon>Thiotrichales</taxon>
        <taxon>Thiotrichaceae</taxon>
        <taxon>Leucothrix</taxon>
    </lineage>
</organism>
<feature type="compositionally biased region" description="Low complexity" evidence="1">
    <location>
        <begin position="70"/>
        <end position="81"/>
    </location>
</feature>
<name>A0A317C4C1_9GAMM</name>
<keyword evidence="2" id="KW-0732">Signal</keyword>
<feature type="region of interest" description="Disordered" evidence="1">
    <location>
        <begin position="58"/>
        <end position="81"/>
    </location>
</feature>
<dbReference type="Pfam" id="PF08239">
    <property type="entry name" value="SH3_3"/>
    <property type="match status" value="1"/>
</dbReference>
<proteinExistence type="predicted"/>
<dbReference type="EMBL" id="QGKL01000042">
    <property type="protein sequence ID" value="PWQ93454.1"/>
    <property type="molecule type" value="Genomic_DNA"/>
</dbReference>
<evidence type="ECO:0000313" key="4">
    <source>
        <dbReference type="EMBL" id="PWQ93454.1"/>
    </source>
</evidence>
<feature type="signal peptide" evidence="2">
    <location>
        <begin position="1"/>
        <end position="30"/>
    </location>
</feature>
<reference evidence="4 5" key="1">
    <citation type="submission" date="2018-05" db="EMBL/GenBank/DDBJ databases">
        <title>Leucothrix arctica sp. nov., isolated from Arctic seawater.</title>
        <authorList>
            <person name="Choi A."/>
            <person name="Baek K."/>
        </authorList>
    </citation>
    <scope>NUCLEOTIDE SEQUENCE [LARGE SCALE GENOMIC DNA]</scope>
    <source>
        <strain evidence="4 5">IMCC9719</strain>
    </source>
</reference>
<feature type="compositionally biased region" description="Low complexity" evidence="1">
    <location>
        <begin position="265"/>
        <end position="287"/>
    </location>
</feature>
<feature type="compositionally biased region" description="Polar residues" evidence="1">
    <location>
        <begin position="294"/>
        <end position="336"/>
    </location>
</feature>
<evidence type="ECO:0000256" key="2">
    <source>
        <dbReference type="SAM" id="SignalP"/>
    </source>
</evidence>
<evidence type="ECO:0000313" key="5">
    <source>
        <dbReference type="Proteomes" id="UP000245506"/>
    </source>
</evidence>
<dbReference type="AlphaFoldDB" id="A0A317C4C1"/>
<feature type="compositionally biased region" description="Polar residues" evidence="1">
    <location>
        <begin position="178"/>
        <end position="201"/>
    </location>
</feature>
<dbReference type="PROSITE" id="PS51781">
    <property type="entry name" value="SH3B"/>
    <property type="match status" value="1"/>
</dbReference>
<feature type="compositionally biased region" description="Polar residues" evidence="1">
    <location>
        <begin position="233"/>
        <end position="264"/>
    </location>
</feature>
<keyword evidence="5" id="KW-1185">Reference proteome</keyword>
<dbReference type="RefSeq" id="WP_109825254.1">
    <property type="nucleotide sequence ID" value="NZ_QGKL01000042.1"/>
</dbReference>
<dbReference type="InterPro" id="IPR003646">
    <property type="entry name" value="SH3-like_bac-type"/>
</dbReference>